<dbReference type="InParanoid" id="A0A1H9ITL7"/>
<evidence type="ECO:0000256" key="1">
    <source>
        <dbReference type="SAM" id="MobiDB-lite"/>
    </source>
</evidence>
<evidence type="ECO:0000313" key="4">
    <source>
        <dbReference type="Proteomes" id="UP000199021"/>
    </source>
</evidence>
<dbReference type="InterPro" id="IPR036680">
    <property type="entry name" value="SPOR-like_sf"/>
</dbReference>
<name>A0A1H9ITL7_9BACT</name>
<dbReference type="SUPFAM" id="SSF110997">
    <property type="entry name" value="Sporulation related repeat"/>
    <property type="match status" value="1"/>
</dbReference>
<keyword evidence="2" id="KW-0732">Signal</keyword>
<dbReference type="GO" id="GO:0042834">
    <property type="term" value="F:peptidoglycan binding"/>
    <property type="evidence" value="ECO:0007669"/>
    <property type="project" value="InterPro"/>
</dbReference>
<dbReference type="InterPro" id="IPR036366">
    <property type="entry name" value="PGBDSf"/>
</dbReference>
<dbReference type="AlphaFoldDB" id="A0A1H9ITL7"/>
<dbReference type="OrthoDB" id="1492243at2"/>
<sequence>MQRFILLLLLCSFVTGLSAQDLFTVRVGIFRDVKASDFNNLKSLGFVYGTPGQDNTTEVFVGHYNDQAKATSIAGNLVQQGFRNAQAFTLPTNTGQQVTVIQLGLHSGERAIDWAGFERAGQLYVESANGLSKIVTGIYPDGPTALKFLSTIRELGYQDAFVKRINNVRLIPVSTFETGIKKPLIPINLQNTPPAATPTPAAQQTSPAANTDNVPAATPATYGSTAEARSPAPAAAPATYNTTPATPSLPAAATAAGLPAIDGKTKRHSAAELQRLLKEKGYYEASIDGFYGPGTTAAYRRAWDEMPEVRKYRLLSSLNDVSTDAVGNWPEITVLVAVAQDIAAGTANTSREQQMEQLRATLFNSRTALTPAAATRARAWATTLWANLEDWATEDPMHAKIFGAFRMGYHQSQVRLEDRYMDAGMSATDARDTATAMLQNLIGAQLDRFL</sequence>
<keyword evidence="4" id="KW-1185">Reference proteome</keyword>
<proteinExistence type="predicted"/>
<evidence type="ECO:0000313" key="3">
    <source>
        <dbReference type="EMBL" id="SEQ77914.1"/>
    </source>
</evidence>
<reference evidence="4" key="1">
    <citation type="submission" date="2016-10" db="EMBL/GenBank/DDBJ databases">
        <authorList>
            <person name="Varghese N."/>
            <person name="Submissions S."/>
        </authorList>
    </citation>
    <scope>NUCLEOTIDE SEQUENCE [LARGE SCALE GENOMIC DNA]</scope>
    <source>
        <strain evidence="4">DSM 24740</strain>
    </source>
</reference>
<dbReference type="EMBL" id="FOFB01000015">
    <property type="protein sequence ID" value="SEQ77914.1"/>
    <property type="molecule type" value="Genomic_DNA"/>
</dbReference>
<feature type="compositionally biased region" description="Low complexity" evidence="1">
    <location>
        <begin position="225"/>
        <end position="247"/>
    </location>
</feature>
<feature type="region of interest" description="Disordered" evidence="1">
    <location>
        <begin position="191"/>
        <end position="247"/>
    </location>
</feature>
<organism evidence="3 4">
    <name type="scientific">Neolewinella agarilytica</name>
    <dbReference type="NCBI Taxonomy" id="478744"/>
    <lineage>
        <taxon>Bacteria</taxon>
        <taxon>Pseudomonadati</taxon>
        <taxon>Bacteroidota</taxon>
        <taxon>Saprospiria</taxon>
        <taxon>Saprospirales</taxon>
        <taxon>Lewinellaceae</taxon>
        <taxon>Neolewinella</taxon>
    </lineage>
</organism>
<feature type="chain" id="PRO_5011571367" description="Peptidoglycan binding domain-containing protein" evidence="2">
    <location>
        <begin position="20"/>
        <end position="450"/>
    </location>
</feature>
<protein>
    <recommendedName>
        <fullName evidence="5">Peptidoglycan binding domain-containing protein</fullName>
    </recommendedName>
</protein>
<evidence type="ECO:0008006" key="5">
    <source>
        <dbReference type="Google" id="ProtNLM"/>
    </source>
</evidence>
<feature type="signal peptide" evidence="2">
    <location>
        <begin position="1"/>
        <end position="19"/>
    </location>
</feature>
<accession>A0A1H9ITL7</accession>
<dbReference type="Proteomes" id="UP000199021">
    <property type="component" value="Unassembled WGS sequence"/>
</dbReference>
<gene>
    <name evidence="3" type="ORF">SAMN05444359_115133</name>
</gene>
<feature type="compositionally biased region" description="Low complexity" evidence="1">
    <location>
        <begin position="191"/>
        <end position="211"/>
    </location>
</feature>
<dbReference type="RefSeq" id="WP_090169740.1">
    <property type="nucleotide sequence ID" value="NZ_FOFB01000015.1"/>
</dbReference>
<dbReference type="STRING" id="478744.SAMN05444359_115133"/>
<dbReference type="Gene3D" id="1.10.101.10">
    <property type="entry name" value="PGBD-like superfamily/PGBD"/>
    <property type="match status" value="1"/>
</dbReference>
<evidence type="ECO:0000256" key="2">
    <source>
        <dbReference type="SAM" id="SignalP"/>
    </source>
</evidence>